<evidence type="ECO:0000256" key="2">
    <source>
        <dbReference type="ARBA" id="ARBA00008105"/>
    </source>
</evidence>
<accession>A0A7J9K5I1</accession>
<name>A0A7J9K5I1_9ROSI</name>
<evidence type="ECO:0000256" key="1">
    <source>
        <dbReference type="ARBA" id="ARBA00004604"/>
    </source>
</evidence>
<dbReference type="GO" id="GO:0032040">
    <property type="term" value="C:small-subunit processome"/>
    <property type="evidence" value="ECO:0007669"/>
    <property type="project" value="InterPro"/>
</dbReference>
<dbReference type="PANTHER" id="PTHR12838">
    <property type="entry name" value="U3 SMALL NUCLEOLAR RNA-ASSOCIATED PROTEIN 11"/>
    <property type="match status" value="1"/>
</dbReference>
<dbReference type="Pfam" id="PF03998">
    <property type="entry name" value="Utp11"/>
    <property type="match status" value="1"/>
</dbReference>
<comment type="caution">
    <text evidence="5">The sequence shown here is derived from an EMBL/GenBank/DDBJ whole genome shotgun (WGS) entry which is preliminary data.</text>
</comment>
<gene>
    <name evidence="5" type="ORF">Goarm_004100</name>
</gene>
<dbReference type="EMBL" id="JABFAE010000011">
    <property type="protein sequence ID" value="MBA0841616.1"/>
    <property type="molecule type" value="Genomic_DNA"/>
</dbReference>
<dbReference type="InterPro" id="IPR007144">
    <property type="entry name" value="SSU_processome_Utp11"/>
</dbReference>
<keyword evidence="4" id="KW-0539">Nucleus</keyword>
<dbReference type="PANTHER" id="PTHR12838:SF0">
    <property type="entry name" value="U3 SMALL NUCLEOLAR RNA-ASSOCIATED PROTEIN 11-RELATED"/>
    <property type="match status" value="1"/>
</dbReference>
<feature type="non-terminal residue" evidence="5">
    <location>
        <position position="97"/>
    </location>
</feature>
<protein>
    <submittedName>
        <fullName evidence="5">Uncharacterized protein</fullName>
    </submittedName>
</protein>
<comment type="subcellular location">
    <subcellularLocation>
        <location evidence="1">Nucleus</location>
        <location evidence="1">Nucleolus</location>
    </subcellularLocation>
</comment>
<keyword evidence="3" id="KW-0698">rRNA processing</keyword>
<evidence type="ECO:0000313" key="6">
    <source>
        <dbReference type="Proteomes" id="UP000593575"/>
    </source>
</evidence>
<reference evidence="5 6" key="1">
    <citation type="journal article" date="2019" name="Genome Biol. Evol.">
        <title>Insights into the evolution of the New World diploid cottons (Gossypium, subgenus Houzingenia) based on genome sequencing.</title>
        <authorList>
            <person name="Grover C.E."/>
            <person name="Arick M.A. 2nd"/>
            <person name="Thrash A."/>
            <person name="Conover J.L."/>
            <person name="Sanders W.S."/>
            <person name="Peterson D.G."/>
            <person name="Frelichowski J.E."/>
            <person name="Scheffler J.A."/>
            <person name="Scheffler B.E."/>
            <person name="Wendel J.F."/>
        </authorList>
    </citation>
    <scope>NUCLEOTIDE SEQUENCE [LARGE SCALE GENOMIC DNA]</scope>
    <source>
        <strain evidence="5">6</strain>
        <tissue evidence="5">Leaf</tissue>
    </source>
</reference>
<proteinExistence type="inferred from homology"/>
<dbReference type="GO" id="GO:0006364">
    <property type="term" value="P:rRNA processing"/>
    <property type="evidence" value="ECO:0007669"/>
    <property type="project" value="UniProtKB-KW"/>
</dbReference>
<dbReference type="Proteomes" id="UP000593575">
    <property type="component" value="Unassembled WGS sequence"/>
</dbReference>
<dbReference type="AlphaFoldDB" id="A0A7J9K5I1"/>
<comment type="similarity">
    <text evidence="2">Belongs to the UTP11 family.</text>
</comment>
<evidence type="ECO:0000256" key="4">
    <source>
        <dbReference type="ARBA" id="ARBA00023242"/>
    </source>
</evidence>
<evidence type="ECO:0000313" key="5">
    <source>
        <dbReference type="EMBL" id="MBA0841616.1"/>
    </source>
</evidence>
<keyword evidence="6" id="KW-1185">Reference proteome</keyword>
<evidence type="ECO:0000256" key="3">
    <source>
        <dbReference type="ARBA" id="ARBA00022552"/>
    </source>
</evidence>
<organism evidence="5 6">
    <name type="scientific">Gossypium armourianum</name>
    <dbReference type="NCBI Taxonomy" id="34283"/>
    <lineage>
        <taxon>Eukaryota</taxon>
        <taxon>Viridiplantae</taxon>
        <taxon>Streptophyta</taxon>
        <taxon>Embryophyta</taxon>
        <taxon>Tracheophyta</taxon>
        <taxon>Spermatophyta</taxon>
        <taxon>Magnoliopsida</taxon>
        <taxon>eudicotyledons</taxon>
        <taxon>Gunneridae</taxon>
        <taxon>Pentapetalae</taxon>
        <taxon>rosids</taxon>
        <taxon>malvids</taxon>
        <taxon>Malvales</taxon>
        <taxon>Malvaceae</taxon>
        <taxon>Malvoideae</taxon>
        <taxon>Gossypium</taxon>
    </lineage>
</organism>
<sequence>MIKTRTVDGVHKPESQANKYTQEELMLMKTQDIGYILQKLQSERKKIEKLTAVLHSVDNHPSNRHIYYAEDRFDFLISNKCSDFASVVAFIGMVVGP</sequence>